<dbReference type="InterPro" id="IPR036957">
    <property type="entry name" value="Znf_PARP_sf"/>
</dbReference>
<dbReference type="SMART" id="SM01336">
    <property type="entry name" value="zf-PARP"/>
    <property type="match status" value="1"/>
</dbReference>
<evidence type="ECO:0000256" key="3">
    <source>
        <dbReference type="ARBA" id="ARBA00022771"/>
    </source>
</evidence>
<evidence type="ECO:0000256" key="5">
    <source>
        <dbReference type="ARBA" id="ARBA00023242"/>
    </source>
</evidence>
<comment type="caution">
    <text evidence="8">The sequence shown here is derived from an EMBL/GenBank/DDBJ whole genome shotgun (WGS) entry which is preliminary data.</text>
</comment>
<dbReference type="AlphaFoldDB" id="A0A830HM25"/>
<evidence type="ECO:0000256" key="6">
    <source>
        <dbReference type="SAM" id="MobiDB-lite"/>
    </source>
</evidence>
<dbReference type="GO" id="GO:0003677">
    <property type="term" value="F:DNA binding"/>
    <property type="evidence" value="ECO:0007669"/>
    <property type="project" value="InterPro"/>
</dbReference>
<keyword evidence="4" id="KW-0862">Zinc</keyword>
<keyword evidence="3" id="KW-0863">Zinc-finger</keyword>
<accession>A0A830HM25</accession>
<keyword evidence="9" id="KW-1185">Reference proteome</keyword>
<evidence type="ECO:0000256" key="1">
    <source>
        <dbReference type="ARBA" id="ARBA00004123"/>
    </source>
</evidence>
<evidence type="ECO:0000313" key="8">
    <source>
        <dbReference type="EMBL" id="GHP06850.1"/>
    </source>
</evidence>
<dbReference type="GO" id="GO:0008270">
    <property type="term" value="F:zinc ion binding"/>
    <property type="evidence" value="ECO:0007669"/>
    <property type="project" value="UniProtKB-KW"/>
</dbReference>
<proteinExistence type="predicted"/>
<keyword evidence="2" id="KW-0479">Metal-binding</keyword>
<dbReference type="SUPFAM" id="SSF57716">
    <property type="entry name" value="Glucocorticoid receptor-like (DNA-binding domain)"/>
    <property type="match status" value="1"/>
</dbReference>
<feature type="compositionally biased region" description="Pro residues" evidence="6">
    <location>
        <begin position="163"/>
        <end position="178"/>
    </location>
</feature>
<evidence type="ECO:0000256" key="4">
    <source>
        <dbReference type="ARBA" id="ARBA00022833"/>
    </source>
</evidence>
<sequence>MPSYVLEYAKSNRSTCSACKQHIAADELRFGSKFHLGGDKDGPVGVSYKHIKCITAKIWRNIDQAAGELVASEEAADYTEALTMLVSSIEERSGDELAVFMASKDAALAKEAEKAAAKEREKAEKAAAKEREKAERAAAKAATKAAKEAERASKKNQKNNNAAPPPPPVAASIPPLPSTPKKKRAEHRAAGPDTPPPKKQRSMA</sequence>
<comment type="subcellular location">
    <subcellularLocation>
        <location evidence="1">Nucleus</location>
    </subcellularLocation>
</comment>
<feature type="region of interest" description="Disordered" evidence="6">
    <location>
        <begin position="119"/>
        <end position="204"/>
    </location>
</feature>
<dbReference type="InterPro" id="IPR001510">
    <property type="entry name" value="Znf_PARP"/>
</dbReference>
<evidence type="ECO:0000259" key="7">
    <source>
        <dbReference type="PROSITE" id="PS50064"/>
    </source>
</evidence>
<keyword evidence="5" id="KW-0539">Nucleus</keyword>
<dbReference type="PROSITE" id="PS50064">
    <property type="entry name" value="ZF_PARP_2"/>
    <property type="match status" value="1"/>
</dbReference>
<reference evidence="8" key="1">
    <citation type="submission" date="2020-10" db="EMBL/GenBank/DDBJ databases">
        <title>Unveiling of a novel bifunctional photoreceptor, Dualchrome1, isolated from a cosmopolitan green alga.</title>
        <authorList>
            <person name="Suzuki S."/>
            <person name="Kawachi M."/>
        </authorList>
    </citation>
    <scope>NUCLEOTIDE SEQUENCE</scope>
    <source>
        <strain evidence="8">NIES 2893</strain>
    </source>
</reference>
<gene>
    <name evidence="8" type="ORF">PPROV_000559400</name>
</gene>
<dbReference type="EMBL" id="BNJQ01000014">
    <property type="protein sequence ID" value="GHP06850.1"/>
    <property type="molecule type" value="Genomic_DNA"/>
</dbReference>
<protein>
    <recommendedName>
        <fullName evidence="7">PARP-type domain-containing protein</fullName>
    </recommendedName>
</protein>
<dbReference type="OrthoDB" id="514291at2759"/>
<dbReference type="Pfam" id="PF00645">
    <property type="entry name" value="zf-PARP"/>
    <property type="match status" value="1"/>
</dbReference>
<name>A0A830HM25_9CHLO</name>
<dbReference type="Proteomes" id="UP000660262">
    <property type="component" value="Unassembled WGS sequence"/>
</dbReference>
<feature type="domain" description="PARP-type" evidence="7">
    <location>
        <begin position="4"/>
        <end position="60"/>
    </location>
</feature>
<organism evidence="8 9">
    <name type="scientific">Pycnococcus provasolii</name>
    <dbReference type="NCBI Taxonomy" id="41880"/>
    <lineage>
        <taxon>Eukaryota</taxon>
        <taxon>Viridiplantae</taxon>
        <taxon>Chlorophyta</taxon>
        <taxon>Pseudoscourfieldiophyceae</taxon>
        <taxon>Pseudoscourfieldiales</taxon>
        <taxon>Pycnococcaceae</taxon>
        <taxon>Pycnococcus</taxon>
    </lineage>
</organism>
<feature type="compositionally biased region" description="Basic and acidic residues" evidence="6">
    <location>
        <begin position="119"/>
        <end position="138"/>
    </location>
</feature>
<dbReference type="GO" id="GO:0005634">
    <property type="term" value="C:nucleus"/>
    <property type="evidence" value="ECO:0007669"/>
    <property type="project" value="UniProtKB-SubCell"/>
</dbReference>
<dbReference type="Gene3D" id="3.30.1740.10">
    <property type="entry name" value="Zinc finger, PARP-type"/>
    <property type="match status" value="1"/>
</dbReference>
<evidence type="ECO:0000313" key="9">
    <source>
        <dbReference type="Proteomes" id="UP000660262"/>
    </source>
</evidence>
<evidence type="ECO:0000256" key="2">
    <source>
        <dbReference type="ARBA" id="ARBA00022723"/>
    </source>
</evidence>